<evidence type="ECO:0008006" key="5">
    <source>
        <dbReference type="Google" id="ProtNLM"/>
    </source>
</evidence>
<evidence type="ECO:0000313" key="4">
    <source>
        <dbReference type="Proteomes" id="UP000030149"/>
    </source>
</evidence>
<evidence type="ECO:0000313" key="3">
    <source>
        <dbReference type="EMBL" id="KGO97008.1"/>
    </source>
</evidence>
<dbReference type="PATRIC" id="fig|1107311.5.peg.2115"/>
<reference evidence="3 4" key="2">
    <citation type="journal article" date="2015" name="Stand. Genomic Sci.">
        <title>High quality draft genomic sequence of Flavobacterium enshiense DK69(T) and comparison among Flavobacterium genomes.</title>
        <authorList>
            <person name="Zeng Z."/>
            <person name="Chen C."/>
            <person name="Du H."/>
            <person name="Wang G."/>
            <person name="Li M."/>
        </authorList>
    </citation>
    <scope>NUCLEOTIDE SEQUENCE [LARGE SCALE GENOMIC DNA]</scope>
    <source>
        <strain evidence="3 4">DK69</strain>
    </source>
</reference>
<proteinExistence type="predicted"/>
<evidence type="ECO:0000256" key="1">
    <source>
        <dbReference type="SAM" id="MobiDB-lite"/>
    </source>
</evidence>
<protein>
    <recommendedName>
        <fullName evidence="5">DUF4834 domain-containing protein</fullName>
    </recommendedName>
</protein>
<organism evidence="3 4">
    <name type="scientific">Flavobacterium enshiense DK69</name>
    <dbReference type="NCBI Taxonomy" id="1107311"/>
    <lineage>
        <taxon>Bacteria</taxon>
        <taxon>Pseudomonadati</taxon>
        <taxon>Bacteroidota</taxon>
        <taxon>Flavobacteriia</taxon>
        <taxon>Flavobacteriales</taxon>
        <taxon>Flavobacteriaceae</taxon>
        <taxon>Flavobacterium</taxon>
    </lineage>
</organism>
<dbReference type="Proteomes" id="UP000030149">
    <property type="component" value="Unassembled WGS sequence"/>
</dbReference>
<keyword evidence="4" id="KW-1185">Reference proteome</keyword>
<dbReference type="eggNOG" id="ENOG5033BIV">
    <property type="taxonomic scope" value="Bacteria"/>
</dbReference>
<dbReference type="AlphaFoldDB" id="A0A0A2MZX3"/>
<name>A0A0A2MZX3_9FLAO</name>
<reference evidence="4" key="1">
    <citation type="submission" date="2013-09" db="EMBL/GenBank/DDBJ databases">
        <authorList>
            <person name="Zeng Z."/>
            <person name="Chen C."/>
        </authorList>
    </citation>
    <scope>NUCLEOTIDE SEQUENCE [LARGE SCALE GENOMIC DNA]</scope>
    <source>
        <strain evidence="4">DK69</strain>
    </source>
</reference>
<feature type="transmembrane region" description="Helical" evidence="2">
    <location>
        <begin position="12"/>
        <end position="31"/>
    </location>
</feature>
<comment type="caution">
    <text evidence="3">The sequence shown here is derived from an EMBL/GenBank/DDBJ whole genome shotgun (WGS) entry which is preliminary data.</text>
</comment>
<dbReference type="EMBL" id="JRLZ01000003">
    <property type="protein sequence ID" value="KGO97008.1"/>
    <property type="molecule type" value="Genomic_DNA"/>
</dbReference>
<evidence type="ECO:0000256" key="2">
    <source>
        <dbReference type="SAM" id="Phobius"/>
    </source>
</evidence>
<keyword evidence="2" id="KW-0812">Transmembrane</keyword>
<accession>A0A0A2MZX3</accession>
<keyword evidence="2" id="KW-0472">Membrane</keyword>
<feature type="compositionally biased region" description="Basic and acidic residues" evidence="1">
    <location>
        <begin position="70"/>
        <end position="79"/>
    </location>
</feature>
<feature type="compositionally biased region" description="Low complexity" evidence="1">
    <location>
        <begin position="50"/>
        <end position="67"/>
    </location>
</feature>
<dbReference type="STRING" id="1107311.Q767_04755"/>
<feature type="region of interest" description="Disordered" evidence="1">
    <location>
        <begin position="50"/>
        <end position="87"/>
    </location>
</feature>
<keyword evidence="2" id="KW-1133">Transmembrane helix</keyword>
<dbReference type="RefSeq" id="WP_035629904.1">
    <property type="nucleotide sequence ID" value="NZ_AVCS01000002.1"/>
</dbReference>
<gene>
    <name evidence="3" type="ORF">Q767_04755</name>
</gene>
<sequence length="87" mass="10425">METASFTGLIRALLWILFIYYALKFVMRLLAPYFLQQVVKKAEENFKQQQQNYQQQYSQTNTQSSSQAEMPKERKKVGEYIDFEEIE</sequence>
<dbReference type="OrthoDB" id="1123055at2"/>